<dbReference type="PANTHER" id="PTHR19848:SF8">
    <property type="entry name" value="F-BOX AND WD REPEAT DOMAIN CONTAINING 7"/>
    <property type="match status" value="1"/>
</dbReference>
<evidence type="ECO:0000313" key="5">
    <source>
        <dbReference type="EMBL" id="QOY91200.1"/>
    </source>
</evidence>
<evidence type="ECO:0000256" key="3">
    <source>
        <dbReference type="PROSITE-ProRule" id="PRU00221"/>
    </source>
</evidence>
<dbReference type="PANTHER" id="PTHR19848">
    <property type="entry name" value="WD40 REPEAT PROTEIN"/>
    <property type="match status" value="1"/>
</dbReference>
<dbReference type="InterPro" id="IPR015943">
    <property type="entry name" value="WD40/YVTN_repeat-like_dom_sf"/>
</dbReference>
<dbReference type="InterPro" id="IPR049052">
    <property type="entry name" value="nSTAND1"/>
</dbReference>
<feature type="repeat" description="WD" evidence="3">
    <location>
        <begin position="682"/>
        <end position="715"/>
    </location>
</feature>
<dbReference type="Gene3D" id="2.130.10.10">
    <property type="entry name" value="YVTN repeat-like/Quinoprotein amine dehydrogenase"/>
    <property type="match status" value="3"/>
</dbReference>
<dbReference type="Pfam" id="PF20703">
    <property type="entry name" value="nSTAND1"/>
    <property type="match status" value="1"/>
</dbReference>
<dbReference type="InterPro" id="IPR019775">
    <property type="entry name" value="WD40_repeat_CS"/>
</dbReference>
<evidence type="ECO:0000259" key="4">
    <source>
        <dbReference type="Pfam" id="PF20703"/>
    </source>
</evidence>
<dbReference type="AlphaFoldDB" id="A0A7S7NWS9"/>
<organism evidence="5 6">
    <name type="scientific">Paludibaculum fermentans</name>
    <dbReference type="NCBI Taxonomy" id="1473598"/>
    <lineage>
        <taxon>Bacteria</taxon>
        <taxon>Pseudomonadati</taxon>
        <taxon>Acidobacteriota</taxon>
        <taxon>Terriglobia</taxon>
        <taxon>Bryobacterales</taxon>
        <taxon>Bryobacteraceae</taxon>
        <taxon>Paludibaculum</taxon>
    </lineage>
</organism>
<dbReference type="InterPro" id="IPR001680">
    <property type="entry name" value="WD40_rpt"/>
</dbReference>
<dbReference type="SUPFAM" id="SSF50978">
    <property type="entry name" value="WD40 repeat-like"/>
    <property type="match status" value="1"/>
</dbReference>
<dbReference type="Pfam" id="PF00400">
    <property type="entry name" value="WD40"/>
    <property type="match status" value="6"/>
</dbReference>
<feature type="repeat" description="WD" evidence="3">
    <location>
        <begin position="891"/>
        <end position="932"/>
    </location>
</feature>
<sequence length="1006" mass="107640">MVGPNPFRGLSSYTRDDREVLFGRDDDLTVILARIFSRRTTLLFSGSGVGKTSFLNAKVAPELERRYCICSHSAWSTGDPLSCLREALRKAWAAQGFQCPEGASLLGMLPTAHQQLSGTLFILDQFEEVFQNHRDTPEFDQFVAGLCELINSETVEARVIFAMREEFLGELSAFDNKAPDLFGNYYRLKAPNRRQAKEIIEATTRSAGVGKSALLPELIEDLLRAATPGMPGTAYRSREFVSPPYLQIACRHLWEESPPTEESGFPRQYEPGGASNALRDYCKVNLDPLPKQAKEVISSAFGFLITRQGAKMAYELNSLAEHLKLDKQKLDTALSALSNVRILRRTPAPGGAVWFELYHDMYAPFLTAWAERYRAECAAEIQRARSRSGLLLKLASVLVVFAFIAALLLFRSNSALTESNSTLTRTVEVKPILDTATLLSLVDSERAALLTLAAVQVSNGAADHTDVSRILGDVLATPRPTVVANLGPIVSAAVSGGTLAALTEKGDVIAWSPDKKSVKLARVADATDIAIEPQGFVVVSRGSVRTLVAPDGKTAPYSGAAALPFDSDVMNGLLAKGSQAGSVAVTAATASAYPLSPQRSVRVGSSAVTRVRWNAGATQLLVGLDDGTAALLDRTNLDLVTRLPGSAGAALAVGWDQSGAPVTVSRTGEIRVWDLDTPLKHIRASSQALYGIAFSPDGGRLIAGSGDGSVKIVDVAKGVVIGDWKNVPPSKQVWGVAISPNGKNIASVSLDGLLNLWTASGKNYDGHSFSKSVWAVDFAPDGKSLAVALSDGNIYRVDLPIQKNTPQLIATHKDRAVAVRFSPDGSFIASAGMDHHLLLTAIRSGMADRDIGPKPGALLDISFGGTSGNWVAVADASGVADVERKSGSLTMRGHTGPVYGVACRPKLEEMATSGQDGTVRVWNMATSTELLRYSAHAGGANRVAYRPDGRIIASSGADGFIRTYAATYDDLLDLARHYIRRSLTTDECKQYLNVSPCPADLPVPAK</sequence>
<dbReference type="InterPro" id="IPR027417">
    <property type="entry name" value="P-loop_NTPase"/>
</dbReference>
<dbReference type="InterPro" id="IPR011047">
    <property type="entry name" value="Quinoprotein_ADH-like_sf"/>
</dbReference>
<keyword evidence="6" id="KW-1185">Reference proteome</keyword>
<feature type="repeat" description="WD" evidence="3">
    <location>
        <begin position="933"/>
        <end position="964"/>
    </location>
</feature>
<dbReference type="PROSITE" id="PS00678">
    <property type="entry name" value="WD_REPEATS_1"/>
    <property type="match status" value="1"/>
</dbReference>
<keyword evidence="1 3" id="KW-0853">WD repeat</keyword>
<keyword evidence="2" id="KW-0677">Repeat</keyword>
<dbReference type="InterPro" id="IPR036322">
    <property type="entry name" value="WD40_repeat_dom_sf"/>
</dbReference>
<dbReference type="SMART" id="SM00320">
    <property type="entry name" value="WD40"/>
    <property type="match status" value="8"/>
</dbReference>
<accession>A0A7S7NWS9</accession>
<protein>
    <submittedName>
        <fullName evidence="5">WD40 repeat domain-containing protein</fullName>
    </submittedName>
</protein>
<dbReference type="PROSITE" id="PS50082">
    <property type="entry name" value="WD_REPEATS_2"/>
    <property type="match status" value="3"/>
</dbReference>
<feature type="domain" description="Novel STAND NTPase 1" evidence="4">
    <location>
        <begin position="6"/>
        <end position="361"/>
    </location>
</feature>
<dbReference type="EMBL" id="CP063849">
    <property type="protein sequence ID" value="QOY91200.1"/>
    <property type="molecule type" value="Genomic_DNA"/>
</dbReference>
<evidence type="ECO:0000256" key="1">
    <source>
        <dbReference type="ARBA" id="ARBA00022574"/>
    </source>
</evidence>
<name>A0A7S7NWS9_PALFE</name>
<evidence type="ECO:0000256" key="2">
    <source>
        <dbReference type="ARBA" id="ARBA00022737"/>
    </source>
</evidence>
<dbReference type="RefSeq" id="WP_194452854.1">
    <property type="nucleotide sequence ID" value="NZ_CP063849.1"/>
</dbReference>
<dbReference type="SUPFAM" id="SSF52540">
    <property type="entry name" value="P-loop containing nucleoside triphosphate hydrolases"/>
    <property type="match status" value="1"/>
</dbReference>
<proteinExistence type="predicted"/>
<dbReference type="CDD" id="cd00200">
    <property type="entry name" value="WD40"/>
    <property type="match status" value="1"/>
</dbReference>
<reference evidence="5 6" key="1">
    <citation type="submission" date="2020-10" db="EMBL/GenBank/DDBJ databases">
        <title>Complete genome sequence of Paludibaculum fermentans P105T, a facultatively anaerobic acidobacterium capable of dissimilatory Fe(III) reduction.</title>
        <authorList>
            <person name="Dedysh S.N."/>
            <person name="Beletsky A.V."/>
            <person name="Kulichevskaya I.S."/>
            <person name="Mardanov A.V."/>
            <person name="Ravin N.V."/>
        </authorList>
    </citation>
    <scope>NUCLEOTIDE SEQUENCE [LARGE SCALE GENOMIC DNA]</scope>
    <source>
        <strain evidence="5 6">P105</strain>
    </source>
</reference>
<evidence type="ECO:0000313" key="6">
    <source>
        <dbReference type="Proteomes" id="UP000593892"/>
    </source>
</evidence>
<dbReference type="PROSITE" id="PS50294">
    <property type="entry name" value="WD_REPEATS_REGION"/>
    <property type="match status" value="1"/>
</dbReference>
<dbReference type="Proteomes" id="UP000593892">
    <property type="component" value="Chromosome"/>
</dbReference>
<dbReference type="SUPFAM" id="SSF50998">
    <property type="entry name" value="Quinoprotein alcohol dehydrogenase-like"/>
    <property type="match status" value="1"/>
</dbReference>
<gene>
    <name evidence="5" type="ORF">IRI77_15005</name>
</gene>
<dbReference type="KEGG" id="pfer:IRI77_15005"/>